<feature type="compositionally biased region" description="Basic and acidic residues" evidence="1">
    <location>
        <begin position="287"/>
        <end position="296"/>
    </location>
</feature>
<feature type="compositionally biased region" description="Polar residues" evidence="1">
    <location>
        <begin position="329"/>
        <end position="346"/>
    </location>
</feature>
<dbReference type="GO" id="GO:0010181">
    <property type="term" value="F:FMN binding"/>
    <property type="evidence" value="ECO:0007669"/>
    <property type="project" value="InterPro"/>
</dbReference>
<keyword evidence="5" id="KW-1185">Reference proteome</keyword>
<dbReference type="Gene3D" id="3.90.1010.20">
    <property type="match status" value="1"/>
</dbReference>
<proteinExistence type="predicted"/>
<feature type="transmembrane region" description="Helical" evidence="2">
    <location>
        <begin position="200"/>
        <end position="217"/>
    </location>
</feature>
<dbReference type="EMBL" id="QKMR01000018">
    <property type="protein sequence ID" value="PYG86681.1"/>
    <property type="molecule type" value="Genomic_DNA"/>
</dbReference>
<dbReference type="AlphaFoldDB" id="A0A318Y3T4"/>
<dbReference type="GO" id="GO:0016020">
    <property type="term" value="C:membrane"/>
    <property type="evidence" value="ECO:0007669"/>
    <property type="project" value="InterPro"/>
</dbReference>
<dbReference type="OrthoDB" id="3174396at2"/>
<feature type="domain" description="FMN-binding" evidence="3">
    <location>
        <begin position="412"/>
        <end position="485"/>
    </location>
</feature>
<evidence type="ECO:0000259" key="3">
    <source>
        <dbReference type="SMART" id="SM00900"/>
    </source>
</evidence>
<evidence type="ECO:0000256" key="1">
    <source>
        <dbReference type="SAM" id="MobiDB-lite"/>
    </source>
</evidence>
<keyword evidence="2" id="KW-1133">Transmembrane helix</keyword>
<feature type="region of interest" description="Disordered" evidence="1">
    <location>
        <begin position="287"/>
        <end position="403"/>
    </location>
</feature>
<feature type="transmembrane region" description="Helical" evidence="2">
    <location>
        <begin position="26"/>
        <end position="51"/>
    </location>
</feature>
<evidence type="ECO:0000313" key="5">
    <source>
        <dbReference type="Proteomes" id="UP000248132"/>
    </source>
</evidence>
<feature type="compositionally biased region" description="Basic and acidic residues" evidence="1">
    <location>
        <begin position="367"/>
        <end position="387"/>
    </location>
</feature>
<dbReference type="RefSeq" id="WP_110462894.1">
    <property type="nucleotide sequence ID" value="NZ_QKMR01000018.1"/>
</dbReference>
<organism evidence="4 5">
    <name type="scientific">Ruminiclostridium sufflavum DSM 19573</name>
    <dbReference type="NCBI Taxonomy" id="1121337"/>
    <lineage>
        <taxon>Bacteria</taxon>
        <taxon>Bacillati</taxon>
        <taxon>Bacillota</taxon>
        <taxon>Clostridia</taxon>
        <taxon>Eubacteriales</taxon>
        <taxon>Oscillospiraceae</taxon>
        <taxon>Ruminiclostridium</taxon>
    </lineage>
</organism>
<evidence type="ECO:0000256" key="2">
    <source>
        <dbReference type="SAM" id="Phobius"/>
    </source>
</evidence>
<dbReference type="InterPro" id="IPR007329">
    <property type="entry name" value="FMN-bd"/>
</dbReference>
<dbReference type="Pfam" id="PF04205">
    <property type="entry name" value="FMN_bind"/>
    <property type="match status" value="1"/>
</dbReference>
<reference evidence="4 5" key="1">
    <citation type="submission" date="2018-06" db="EMBL/GenBank/DDBJ databases">
        <title>Genomic Encyclopedia of Type Strains, Phase I: the one thousand microbial genomes (KMG-I) project.</title>
        <authorList>
            <person name="Kyrpides N."/>
        </authorList>
    </citation>
    <scope>NUCLEOTIDE SEQUENCE [LARGE SCALE GENOMIC DNA]</scope>
    <source>
        <strain evidence="4 5">DSM 19573</strain>
    </source>
</reference>
<sequence>MLFIIALCLASAVVFAGRNFIKKHSVLCYISAAVISAAVFAGMVSGTVSALPGWVNTWVLTLFSRGTFATALFVIVMYTGALPNNSKLIRVLMPVRAELSILASILTLTHNAAYGVTYFKMMFINSSMLKTTQFTAGVITIILLCLMIPLTVTSFKLIRRHMNGKTWKKLQKSAYLFYALIYLHVMFLSVPGAINGNISYRISVVVYSVVFLLYAAMRVEKAWKKRRMPAAYSVVPYTTALVSFALVCIFTLNVPGAVAGSVRQEEDTALAVSESAPSEARDIMDTYENEDGKNNEKTPLSSDNAESPEEEDSKELDKEENGKEVPLTESDSGVKNTGIKQDSRGSAASPVQAGADKAQSKTGKAVKNGEDGETRPPEAKKPEEKPSVSEAAPPPAVKYKYKNGSFSGSGEGYVGLISVNIKIQNDIIKDIAVTKNSEDEPYFSAAKELIGDILSKQSTSVDTVSGATFSSKGIISAVEDALKNAKQ</sequence>
<keyword evidence="2" id="KW-0472">Membrane</keyword>
<feature type="transmembrane region" description="Helical" evidence="2">
    <location>
        <begin position="134"/>
        <end position="155"/>
    </location>
</feature>
<gene>
    <name evidence="4" type="ORF">LY28_02904</name>
</gene>
<accession>A0A318Y3T4</accession>
<feature type="transmembrane region" description="Helical" evidence="2">
    <location>
        <begin position="58"/>
        <end position="78"/>
    </location>
</feature>
<comment type="caution">
    <text evidence="4">The sequence shown here is derived from an EMBL/GenBank/DDBJ whole genome shotgun (WGS) entry which is preliminary data.</text>
</comment>
<dbReference type="SMART" id="SM00900">
    <property type="entry name" value="FMN_bind"/>
    <property type="match status" value="1"/>
</dbReference>
<feature type="transmembrane region" description="Helical" evidence="2">
    <location>
        <begin position="229"/>
        <end position="252"/>
    </location>
</feature>
<evidence type="ECO:0000313" key="4">
    <source>
        <dbReference type="EMBL" id="PYG86681.1"/>
    </source>
</evidence>
<protein>
    <submittedName>
        <fullName evidence="4">DMSO/TMAO reductase YedYZ heme-binding membrane subunit</fullName>
    </submittedName>
</protein>
<dbReference type="Proteomes" id="UP000248132">
    <property type="component" value="Unassembled WGS sequence"/>
</dbReference>
<feature type="transmembrane region" description="Helical" evidence="2">
    <location>
        <begin position="175"/>
        <end position="194"/>
    </location>
</feature>
<keyword evidence="2" id="KW-0812">Transmembrane</keyword>
<name>A0A318Y3T4_9FIRM</name>